<dbReference type="InterPro" id="IPR051923">
    <property type="entry name" value="Glycosyl_Hydrolase_39"/>
</dbReference>
<dbReference type="InterPro" id="IPR017853">
    <property type="entry name" value="GH"/>
</dbReference>
<reference evidence="2" key="1">
    <citation type="submission" date="2017-09" db="EMBL/GenBank/DDBJ databases">
        <title>Depth-based differentiation of microbial function through sediment-hosted aquifers and enrichment of novel symbionts in the deep terrestrial subsurface.</title>
        <authorList>
            <person name="Probst A.J."/>
            <person name="Ladd B."/>
            <person name="Jarett J.K."/>
            <person name="Geller-Mcgrath D.E."/>
            <person name="Sieber C.M.K."/>
            <person name="Emerson J.B."/>
            <person name="Anantharaman K."/>
            <person name="Thomas B.C."/>
            <person name="Malmstrom R."/>
            <person name="Stieglmeier M."/>
            <person name="Klingl A."/>
            <person name="Woyke T."/>
            <person name="Ryan C.M."/>
            <person name="Banfield J.F."/>
        </authorList>
    </citation>
    <scope>NUCLEOTIDE SEQUENCE [LARGE SCALE GENOMIC DNA]</scope>
</reference>
<dbReference type="EMBL" id="PEZX01000014">
    <property type="protein sequence ID" value="PIS07154.1"/>
    <property type="molecule type" value="Genomic_DNA"/>
</dbReference>
<name>A0A2M6R955_9BACT</name>
<dbReference type="Gene3D" id="3.20.20.80">
    <property type="entry name" value="Glycosidases"/>
    <property type="match status" value="1"/>
</dbReference>
<evidence type="ECO:0000313" key="2">
    <source>
        <dbReference type="Proteomes" id="UP000231162"/>
    </source>
</evidence>
<dbReference type="AlphaFoldDB" id="A0A2M6R955"/>
<dbReference type="PANTHER" id="PTHR12631:SF10">
    <property type="entry name" value="BETA-XYLOSIDASE-LIKE PROTEIN-RELATED"/>
    <property type="match status" value="1"/>
</dbReference>
<evidence type="ECO:0008006" key="3">
    <source>
        <dbReference type="Google" id="ProtNLM"/>
    </source>
</evidence>
<comment type="caution">
    <text evidence="1">The sequence shown here is derived from an EMBL/GenBank/DDBJ whole genome shotgun (WGS) entry which is preliminary data.</text>
</comment>
<evidence type="ECO:0000313" key="1">
    <source>
        <dbReference type="EMBL" id="PIS07154.1"/>
    </source>
</evidence>
<protein>
    <recommendedName>
        <fullName evidence="3">Asl1-like glycosyl hydrolase catalytic domain-containing protein</fullName>
    </recommendedName>
</protein>
<proteinExistence type="predicted"/>
<dbReference type="PANTHER" id="PTHR12631">
    <property type="entry name" value="ALPHA-L-IDURONIDASE"/>
    <property type="match status" value="1"/>
</dbReference>
<dbReference type="GO" id="GO:0004553">
    <property type="term" value="F:hydrolase activity, hydrolyzing O-glycosyl compounds"/>
    <property type="evidence" value="ECO:0007669"/>
    <property type="project" value="TreeGrafter"/>
</dbReference>
<dbReference type="Proteomes" id="UP000231162">
    <property type="component" value="Unassembled WGS sequence"/>
</dbReference>
<sequence>MKIFVRQTVYVVTFLIVGLGISFLSTRHTFAASEFGVNASVASLQSSGSQQSAVSAMQDIGFGWVRQEITYANPVDFSPYDSGIGKDTAGGLSVLALLSYPGSDVTHDDWKSFVQTVVDHFGSQISAWEIMNEVDTALSGSDYVTYLNEARDIIKANNGSATIVASGITSRIEATSFWDGIAAAGGWDSFDKIGLHIYHSGAPETVNFGGGNILGEISRVVGSINKNGGGKKYGLPSWDTNRAAWEKPTKQTGWHARSLCCAVRGRSKKHFCIISTMRAVIVTG</sequence>
<gene>
    <name evidence="1" type="ORF">COT79_00830</name>
</gene>
<accession>A0A2M6R955</accession>
<organism evidence="1 2">
    <name type="scientific">Candidatus Berkelbacteria bacterium CG10_big_fil_rev_8_21_14_0_10_43_14</name>
    <dbReference type="NCBI Taxonomy" id="1974515"/>
    <lineage>
        <taxon>Bacteria</taxon>
        <taxon>Candidatus Berkelbacteria</taxon>
    </lineage>
</organism>
<dbReference type="SUPFAM" id="SSF51445">
    <property type="entry name" value="(Trans)glycosidases"/>
    <property type="match status" value="1"/>
</dbReference>